<dbReference type="InterPro" id="IPR014436">
    <property type="entry name" value="Extradiol_dOase_DODA"/>
</dbReference>
<dbReference type="GeneID" id="30995044"/>
<proteinExistence type="inferred from homology"/>
<keyword evidence="3" id="KW-0479">Metal-binding</keyword>
<sequence length="314" mass="35804">MMSGPAKAITKNVSPLPVYFFSHGGPTFMYDDNTFGSRGAYQTVQRLGQKIKREYKPDYIIVVLAHYESMGRKSIEIATPAKNKEENDLYYDFYGFPQHMYKEEFHAKFDYKVGNIVKQQLEEKGFDVQFTQRGLDHGVWVPFKVAFLNYNTLNGNKVEEDLPGTSLIQVSLTGGDIELNFKLGEALSYFRDNLIWDQSRGRYLKGMVICSGMTVHNLRDVRSAFQKPGITLPYVKPFDNLLRDTLVNNDELLKNLKELPNKHESLFYRAHPSAEHFMPIVVASGLISGSKEPIKQLFTSHSASLAWGIYQFGS</sequence>
<keyword evidence="4" id="KW-0862">Zinc</keyword>
<dbReference type="CDD" id="cd07363">
    <property type="entry name" value="45_DOPA_Dioxygenase"/>
    <property type="match status" value="1"/>
</dbReference>
<evidence type="ECO:0000256" key="4">
    <source>
        <dbReference type="ARBA" id="ARBA00022833"/>
    </source>
</evidence>
<dbReference type="AlphaFoldDB" id="A0A1E4RRG0"/>
<reference evidence="8" key="1">
    <citation type="submission" date="2016-05" db="EMBL/GenBank/DDBJ databases">
        <title>Comparative genomics of biotechnologically important yeasts.</title>
        <authorList>
            <consortium name="DOE Joint Genome Institute"/>
            <person name="Riley R."/>
            <person name="Haridas S."/>
            <person name="Wolfe K.H."/>
            <person name="Lopes M.R."/>
            <person name="Hittinger C.T."/>
            <person name="Goker M."/>
            <person name="Salamov A."/>
            <person name="Wisecaver J."/>
            <person name="Long T.M."/>
            <person name="Aerts A.L."/>
            <person name="Barry K."/>
            <person name="Choi C."/>
            <person name="Clum A."/>
            <person name="Coughlan A.Y."/>
            <person name="Deshpande S."/>
            <person name="Douglass A.P."/>
            <person name="Hanson S.J."/>
            <person name="Klenk H.-P."/>
            <person name="Labutti K."/>
            <person name="Lapidus A."/>
            <person name="Lindquist E."/>
            <person name="Lipzen A."/>
            <person name="Meier-Kolthoff J.P."/>
            <person name="Ohm R.A."/>
            <person name="Otillar R.P."/>
            <person name="Pangilinan J."/>
            <person name="Peng Y."/>
            <person name="Rokas A."/>
            <person name="Rosa C.A."/>
            <person name="Scheuner C."/>
            <person name="Sibirny A.A."/>
            <person name="Slot J.C."/>
            <person name="Stielow J.B."/>
            <person name="Sun H."/>
            <person name="Kurtzman C.P."/>
            <person name="Blackwell M."/>
            <person name="Grigoriev I.V."/>
            <person name="Jeffries T.W."/>
        </authorList>
    </citation>
    <scope>NUCLEOTIDE SEQUENCE [LARGE SCALE GENOMIC DNA]</scope>
    <source>
        <strain evidence="8">NRRL Y-1933</strain>
    </source>
</reference>
<dbReference type="STRING" id="984485.A0A1E4RRG0"/>
<evidence type="ECO:0000313" key="8">
    <source>
        <dbReference type="Proteomes" id="UP000095085"/>
    </source>
</evidence>
<evidence type="ECO:0000256" key="5">
    <source>
        <dbReference type="ARBA" id="ARBA00023002"/>
    </source>
</evidence>
<dbReference type="GO" id="GO:0008198">
    <property type="term" value="F:ferrous iron binding"/>
    <property type="evidence" value="ECO:0007669"/>
    <property type="project" value="InterPro"/>
</dbReference>
<evidence type="ECO:0000256" key="1">
    <source>
        <dbReference type="ARBA" id="ARBA00001947"/>
    </source>
</evidence>
<name>A0A1E4RRG0_9ASCO</name>
<dbReference type="GO" id="GO:0016702">
    <property type="term" value="F:oxidoreductase activity, acting on single donors with incorporation of molecular oxygen, incorporation of two atoms of oxygen"/>
    <property type="evidence" value="ECO:0007669"/>
    <property type="project" value="UniProtKB-ARBA"/>
</dbReference>
<dbReference type="PANTHER" id="PTHR30096">
    <property type="entry name" value="4,5-DOPA DIOXYGENASE EXTRADIOL-LIKE PROTEIN"/>
    <property type="match status" value="1"/>
</dbReference>
<comment type="similarity">
    <text evidence="2">Belongs to the DODA-type extradiol aromatic ring-opening dioxygenase family.</text>
</comment>
<gene>
    <name evidence="7" type="ORF">HYPBUDRAFT_151433</name>
</gene>
<dbReference type="Pfam" id="PF02900">
    <property type="entry name" value="LigB"/>
    <property type="match status" value="1"/>
</dbReference>
<accession>A0A1E4RRG0</accession>
<dbReference type="OrthoDB" id="7396853at2759"/>
<feature type="domain" description="Extradiol ring-cleavage dioxygenase class III enzyme subunit B" evidence="6">
    <location>
        <begin position="18"/>
        <end position="300"/>
    </location>
</feature>
<protein>
    <submittedName>
        <fullName evidence="7">Extradiol aromatic ring-opening dioxygenase</fullName>
    </submittedName>
</protein>
<comment type="cofactor">
    <cofactor evidence="1">
        <name>Zn(2+)</name>
        <dbReference type="ChEBI" id="CHEBI:29105"/>
    </cofactor>
</comment>
<evidence type="ECO:0000313" key="7">
    <source>
        <dbReference type="EMBL" id="ODV69870.1"/>
    </source>
</evidence>
<dbReference type="InterPro" id="IPR004183">
    <property type="entry name" value="Xdiol_dOase_suB"/>
</dbReference>
<dbReference type="PIRSF" id="PIRSF006157">
    <property type="entry name" value="Doxgns_DODA"/>
    <property type="match status" value="1"/>
</dbReference>
<dbReference type="PANTHER" id="PTHR30096:SF0">
    <property type="entry name" value="4,5-DOPA DIOXYGENASE EXTRADIOL-LIKE PROTEIN"/>
    <property type="match status" value="1"/>
</dbReference>
<dbReference type="RefSeq" id="XP_020078937.1">
    <property type="nucleotide sequence ID" value="XM_020220494.1"/>
</dbReference>
<dbReference type="GO" id="GO:0008270">
    <property type="term" value="F:zinc ion binding"/>
    <property type="evidence" value="ECO:0007669"/>
    <property type="project" value="InterPro"/>
</dbReference>
<keyword evidence="7" id="KW-0223">Dioxygenase</keyword>
<dbReference type="EMBL" id="KV454538">
    <property type="protein sequence ID" value="ODV69870.1"/>
    <property type="molecule type" value="Genomic_DNA"/>
</dbReference>
<keyword evidence="8" id="KW-1185">Reference proteome</keyword>
<evidence type="ECO:0000256" key="3">
    <source>
        <dbReference type="ARBA" id="ARBA00022723"/>
    </source>
</evidence>
<evidence type="ECO:0000256" key="2">
    <source>
        <dbReference type="ARBA" id="ARBA00007581"/>
    </source>
</evidence>
<keyword evidence="5" id="KW-0560">Oxidoreductase</keyword>
<organism evidence="7 8">
    <name type="scientific">Hyphopichia burtonii NRRL Y-1933</name>
    <dbReference type="NCBI Taxonomy" id="984485"/>
    <lineage>
        <taxon>Eukaryota</taxon>
        <taxon>Fungi</taxon>
        <taxon>Dikarya</taxon>
        <taxon>Ascomycota</taxon>
        <taxon>Saccharomycotina</taxon>
        <taxon>Pichiomycetes</taxon>
        <taxon>Debaryomycetaceae</taxon>
        <taxon>Hyphopichia</taxon>
    </lineage>
</organism>
<dbReference type="Gene3D" id="3.40.830.10">
    <property type="entry name" value="LigB-like"/>
    <property type="match status" value="1"/>
</dbReference>
<dbReference type="Proteomes" id="UP000095085">
    <property type="component" value="Unassembled WGS sequence"/>
</dbReference>
<dbReference type="SUPFAM" id="SSF53213">
    <property type="entry name" value="LigB-like"/>
    <property type="match status" value="1"/>
</dbReference>
<evidence type="ECO:0000259" key="6">
    <source>
        <dbReference type="Pfam" id="PF02900"/>
    </source>
</evidence>